<protein>
    <recommendedName>
        <fullName evidence="4">C-type lectin domain-containing protein</fullName>
    </recommendedName>
</protein>
<dbReference type="FunFam" id="3.10.100.10:FF:000027">
    <property type="entry name" value="Mannose receptor, C type 1"/>
    <property type="match status" value="1"/>
</dbReference>
<evidence type="ECO:0000256" key="3">
    <source>
        <dbReference type="ARBA" id="ARBA00023157"/>
    </source>
</evidence>
<name>A0A670JGG9_PODMU</name>
<evidence type="ECO:0000259" key="4">
    <source>
        <dbReference type="PROSITE" id="PS50041"/>
    </source>
</evidence>
<dbReference type="PROSITE" id="PS50041">
    <property type="entry name" value="C_TYPE_LECTIN_2"/>
    <property type="match status" value="5"/>
</dbReference>
<dbReference type="PANTHER" id="PTHR22803">
    <property type="entry name" value="MANNOSE, PHOSPHOLIPASE, LECTIN RECEPTOR RELATED"/>
    <property type="match status" value="1"/>
</dbReference>
<feature type="domain" description="C-type lectin" evidence="4">
    <location>
        <begin position="416"/>
        <end position="520"/>
    </location>
</feature>
<feature type="domain" description="C-type lectin" evidence="4">
    <location>
        <begin position="285"/>
        <end position="394"/>
    </location>
</feature>
<organism evidence="5 6">
    <name type="scientific">Podarcis muralis</name>
    <name type="common">Wall lizard</name>
    <name type="synonym">Lacerta muralis</name>
    <dbReference type="NCBI Taxonomy" id="64176"/>
    <lineage>
        <taxon>Eukaryota</taxon>
        <taxon>Metazoa</taxon>
        <taxon>Chordata</taxon>
        <taxon>Craniata</taxon>
        <taxon>Vertebrata</taxon>
        <taxon>Euteleostomi</taxon>
        <taxon>Lepidosauria</taxon>
        <taxon>Squamata</taxon>
        <taxon>Bifurcata</taxon>
        <taxon>Unidentata</taxon>
        <taxon>Episquamata</taxon>
        <taxon>Laterata</taxon>
        <taxon>Lacertibaenia</taxon>
        <taxon>Lacertidae</taxon>
        <taxon>Podarcis</taxon>
    </lineage>
</organism>
<dbReference type="Gene3D" id="3.10.100.10">
    <property type="entry name" value="Mannose-Binding Protein A, subunit A"/>
    <property type="match status" value="5"/>
</dbReference>
<dbReference type="FunFam" id="3.10.100.10:FF:000030">
    <property type="entry name" value="Mannose receptor C-type 1"/>
    <property type="match status" value="1"/>
</dbReference>
<dbReference type="GeneTree" id="ENSGT01050000244842"/>
<keyword evidence="3" id="KW-1015">Disulfide bond</keyword>
<evidence type="ECO:0000313" key="6">
    <source>
        <dbReference type="Proteomes" id="UP000472272"/>
    </source>
</evidence>
<dbReference type="FunFam" id="3.10.100.10:FF:000025">
    <property type="entry name" value="Mannose receptor C-type 1"/>
    <property type="match status" value="1"/>
</dbReference>
<accession>A0A670JGG9</accession>
<keyword evidence="2" id="KW-0964">Secreted</keyword>
<sequence>MRTGTAAGLWDVVNCEEKAAFICKRWAEGLTTTPAPKPTPLPACPNEWHPSSTRHVCFKVYYKETKNRKSWFEAQDFCRAIGGDLASIHSENERNVITELIKKNYGYYWTGFSELAPNKGYTWSDGSPVKNEFTRIENGWILYNESEYYFSNASSSAERAWEFCKKQHADLVVIESESERQFLWKYLYRSDYDHYIGLTVDFEKSYRWLNGTPVTYEAWAPNEPNFSNEDENCVVMYYSTGLWNDINCGAENRFICERDKSSVRSAAAPTTPAPVGGCADGWLFFDKKCFKLLGLNEEERKNWHEARLDCKESGGNLASIPNKETQAFLMVQLHSAATDPWIGLNDCSSSFRFVWTSGSGVYFTNWDCPLHNPLMMAGRWRNGPCSDKKSYICQRNTDPALSQPKTMAPAFRHIPFGNSSFSFIAPKMTWEEARGKCNSEHSELASIWNPYSQSFLWLWVLKYGEPVWIGLNSNMTGGHYTWINNRRLAYTNWAPEEPMQKTACVFMDLEGHWKTGACNETYFSASLQARGTIPTEEPQLPGRCPASKEDGKAWVPFRAHCYQFYTGRYEWPAAFFQCAQLGATLTSIVDLAELHFLMDHTQQLFRDEYWIGMFRNNDGEWIWQDNTALDFVNWDNEKPITDPDSYHFKYEKCVFMNSQNGKWFRKACHYEKGYICKINKSKS</sequence>
<evidence type="ECO:0000256" key="2">
    <source>
        <dbReference type="ARBA" id="ARBA00022525"/>
    </source>
</evidence>
<keyword evidence="6" id="KW-1185">Reference proteome</keyword>
<dbReference type="SUPFAM" id="SSF56436">
    <property type="entry name" value="C-type lectin-like"/>
    <property type="match status" value="5"/>
</dbReference>
<dbReference type="CDD" id="cd00037">
    <property type="entry name" value="CLECT"/>
    <property type="match status" value="3"/>
</dbReference>
<evidence type="ECO:0000256" key="1">
    <source>
        <dbReference type="ARBA" id="ARBA00004613"/>
    </source>
</evidence>
<feature type="domain" description="C-type lectin" evidence="4">
    <location>
        <begin position="143"/>
        <end position="257"/>
    </location>
</feature>
<dbReference type="SMART" id="SM00034">
    <property type="entry name" value="CLECT"/>
    <property type="match status" value="5"/>
</dbReference>
<dbReference type="InterPro" id="IPR050111">
    <property type="entry name" value="C-type_lectin/snaclec_domain"/>
</dbReference>
<reference evidence="5 6" key="1">
    <citation type="journal article" date="2019" name="Proc. Natl. Acad. Sci. U.S.A.">
        <title>Regulatory changes in pterin and carotenoid genes underlie balanced color polymorphisms in the wall lizard.</title>
        <authorList>
            <person name="Andrade P."/>
            <person name="Pinho C."/>
            <person name="Perez I de Lanuza G."/>
            <person name="Afonso S."/>
            <person name="Brejcha J."/>
            <person name="Rubin C.J."/>
            <person name="Wallerman O."/>
            <person name="Pereira P."/>
            <person name="Sabatino S.J."/>
            <person name="Bellati A."/>
            <person name="Pellitteri-Rosa D."/>
            <person name="Bosakova Z."/>
            <person name="Bunikis I."/>
            <person name="Carretero M.A."/>
            <person name="Feiner N."/>
            <person name="Marsik P."/>
            <person name="Pauperio F."/>
            <person name="Salvi D."/>
            <person name="Soler L."/>
            <person name="While G.M."/>
            <person name="Uller T."/>
            <person name="Font E."/>
            <person name="Andersson L."/>
            <person name="Carneiro M."/>
        </authorList>
    </citation>
    <scope>NUCLEOTIDE SEQUENCE</scope>
</reference>
<dbReference type="PROSITE" id="PS00615">
    <property type="entry name" value="C_TYPE_LECTIN_1"/>
    <property type="match status" value="2"/>
</dbReference>
<dbReference type="Ensembl" id="ENSPMRT00000024124.1">
    <property type="protein sequence ID" value="ENSPMRP00000022699.1"/>
    <property type="gene ID" value="ENSPMRG00000014737.1"/>
</dbReference>
<dbReference type="InterPro" id="IPR016187">
    <property type="entry name" value="CTDL_fold"/>
</dbReference>
<dbReference type="InterPro" id="IPR018378">
    <property type="entry name" value="C-type_lectin_CS"/>
</dbReference>
<proteinExistence type="predicted"/>
<reference evidence="5" key="3">
    <citation type="submission" date="2025-09" db="UniProtKB">
        <authorList>
            <consortium name="Ensembl"/>
        </authorList>
    </citation>
    <scope>IDENTIFICATION</scope>
</reference>
<reference evidence="5" key="2">
    <citation type="submission" date="2025-08" db="UniProtKB">
        <authorList>
            <consortium name="Ensembl"/>
        </authorList>
    </citation>
    <scope>IDENTIFICATION</scope>
</reference>
<dbReference type="OMA" id="CCRVNVP"/>
<feature type="domain" description="C-type lectin" evidence="4">
    <location>
        <begin position="53"/>
        <end position="140"/>
    </location>
</feature>
<dbReference type="FunFam" id="3.10.100.10:FF:000031">
    <property type="entry name" value="macrophage mannose receptor 1"/>
    <property type="match status" value="1"/>
</dbReference>
<dbReference type="InterPro" id="IPR001304">
    <property type="entry name" value="C-type_lectin-like"/>
</dbReference>
<dbReference type="GO" id="GO:0005576">
    <property type="term" value="C:extracellular region"/>
    <property type="evidence" value="ECO:0007669"/>
    <property type="project" value="UniProtKB-SubCell"/>
</dbReference>
<evidence type="ECO:0000313" key="5">
    <source>
        <dbReference type="Ensembl" id="ENSPMRP00000022699.1"/>
    </source>
</evidence>
<dbReference type="AlphaFoldDB" id="A0A670JGG9"/>
<comment type="subcellular location">
    <subcellularLocation>
        <location evidence="1">Secreted</location>
    </subcellularLocation>
</comment>
<feature type="domain" description="C-type lectin" evidence="4">
    <location>
        <begin position="557"/>
        <end position="677"/>
    </location>
</feature>
<dbReference type="Proteomes" id="UP000472272">
    <property type="component" value="Chromosome 12"/>
</dbReference>
<dbReference type="InterPro" id="IPR016186">
    <property type="entry name" value="C-type_lectin-like/link_sf"/>
</dbReference>
<dbReference type="Pfam" id="PF00059">
    <property type="entry name" value="Lectin_C"/>
    <property type="match status" value="5"/>
</dbReference>